<evidence type="ECO:0008006" key="8">
    <source>
        <dbReference type="Google" id="ProtNLM"/>
    </source>
</evidence>
<dbReference type="GO" id="GO:0016020">
    <property type="term" value="C:membrane"/>
    <property type="evidence" value="ECO:0007669"/>
    <property type="project" value="UniProtKB-SubCell"/>
</dbReference>
<keyword evidence="4" id="KW-0472">Membrane</keyword>
<name>A0A176W8F3_MARPO</name>
<dbReference type="EMBL" id="LVLJ01001701">
    <property type="protein sequence ID" value="OAE28685.1"/>
    <property type="molecule type" value="Genomic_DNA"/>
</dbReference>
<sequence>MAPSVIQSAVAAAVSLPVTFGAAQSTTPCFQSYSFSKGFLPTSKLVLKSQASSRQSRLSSRLNVRASEEGSASGAAGDSVVAEVALLEEEPPTPGVGGAAAVATKPNRKPGALQRGGTLGGKDALGKDPSLATLGVKTALVDGGKFDDPRWIGGNWDLKQFTKDGKVHWDGVIDAEVKRRRWLEDNPEASSNDEPVLFETSTVPWWAWVKRFHLPEAELLNGRAAMIGYVAGYFVDSLTGAGLVDQQNSFFGKLLLFITIGGVLLIRKNEDLDTLKNLAKESTFYDKQWQATWKEDTTKDDKTQV</sequence>
<evidence type="ECO:0000256" key="3">
    <source>
        <dbReference type="ARBA" id="ARBA00022989"/>
    </source>
</evidence>
<dbReference type="AlphaFoldDB" id="A0A176W8F3"/>
<accession>A0A176W8F3</accession>
<evidence type="ECO:0000256" key="1">
    <source>
        <dbReference type="ARBA" id="ARBA00004141"/>
    </source>
</evidence>
<dbReference type="SUPFAM" id="SSF103511">
    <property type="entry name" value="Chlorophyll a-b binding protein"/>
    <property type="match status" value="1"/>
</dbReference>
<keyword evidence="3" id="KW-1133">Transmembrane helix</keyword>
<evidence type="ECO:0000256" key="2">
    <source>
        <dbReference type="ARBA" id="ARBA00022692"/>
    </source>
</evidence>
<dbReference type="PANTHER" id="PTHR14154">
    <property type="entry name" value="UPF0041 BRAIN PROTEIN 44-RELATED"/>
    <property type="match status" value="1"/>
</dbReference>
<keyword evidence="7" id="KW-1185">Reference proteome</keyword>
<evidence type="ECO:0000256" key="4">
    <source>
        <dbReference type="ARBA" id="ARBA00023136"/>
    </source>
</evidence>
<keyword evidence="2" id="KW-0812">Transmembrane</keyword>
<evidence type="ECO:0000313" key="6">
    <source>
        <dbReference type="EMBL" id="OAE28685.1"/>
    </source>
</evidence>
<evidence type="ECO:0000256" key="5">
    <source>
        <dbReference type="SAM" id="MobiDB-lite"/>
    </source>
</evidence>
<comment type="subcellular location">
    <subcellularLocation>
        <location evidence="1">Membrane</location>
        <topology evidence="1">Multi-pass membrane protein</topology>
    </subcellularLocation>
</comment>
<gene>
    <name evidence="6" type="ORF">AXG93_401s1000</name>
</gene>
<evidence type="ECO:0000313" key="7">
    <source>
        <dbReference type="Proteomes" id="UP000077202"/>
    </source>
</evidence>
<dbReference type="Proteomes" id="UP000077202">
    <property type="component" value="Unassembled WGS sequence"/>
</dbReference>
<reference evidence="6" key="1">
    <citation type="submission" date="2016-03" db="EMBL/GenBank/DDBJ databases">
        <title>Mechanisms controlling the formation of the plant cell surface in tip-growing cells are functionally conserved among land plants.</title>
        <authorList>
            <person name="Honkanen S."/>
            <person name="Jones V.A."/>
            <person name="Morieri G."/>
            <person name="Champion C."/>
            <person name="Hetherington A.J."/>
            <person name="Kelly S."/>
            <person name="Saint-Marcoux D."/>
            <person name="Proust H."/>
            <person name="Prescott H."/>
            <person name="Dolan L."/>
        </authorList>
    </citation>
    <scope>NUCLEOTIDE SEQUENCE [LARGE SCALE GENOMIC DNA]</scope>
    <source>
        <tissue evidence="6">Whole gametophyte</tissue>
    </source>
</reference>
<organism evidence="6 7">
    <name type="scientific">Marchantia polymorpha subsp. ruderalis</name>
    <dbReference type="NCBI Taxonomy" id="1480154"/>
    <lineage>
        <taxon>Eukaryota</taxon>
        <taxon>Viridiplantae</taxon>
        <taxon>Streptophyta</taxon>
        <taxon>Embryophyta</taxon>
        <taxon>Marchantiophyta</taxon>
        <taxon>Marchantiopsida</taxon>
        <taxon>Marchantiidae</taxon>
        <taxon>Marchantiales</taxon>
        <taxon>Marchantiaceae</taxon>
        <taxon>Marchantia</taxon>
    </lineage>
</organism>
<feature type="region of interest" description="Disordered" evidence="5">
    <location>
        <begin position="90"/>
        <end position="124"/>
    </location>
</feature>
<comment type="caution">
    <text evidence="6">The sequence shown here is derived from an EMBL/GenBank/DDBJ whole genome shotgun (WGS) entry which is preliminary data.</text>
</comment>
<protein>
    <recommendedName>
        <fullName evidence="8">LHC-related protein</fullName>
    </recommendedName>
</protein>
<proteinExistence type="predicted"/>